<accession>A0ABT6UAH1</accession>
<keyword evidence="1" id="KW-1133">Transmembrane helix</keyword>
<evidence type="ECO:0000313" key="3">
    <source>
        <dbReference type="Proteomes" id="UP001159075"/>
    </source>
</evidence>
<dbReference type="EMBL" id="JAOTLW010000006">
    <property type="protein sequence ID" value="MDI5831473.1"/>
    <property type="molecule type" value="Genomic_DNA"/>
</dbReference>
<feature type="transmembrane region" description="Helical" evidence="1">
    <location>
        <begin position="12"/>
        <end position="35"/>
    </location>
</feature>
<dbReference type="Proteomes" id="UP001159075">
    <property type="component" value="Unassembled WGS sequence"/>
</dbReference>
<proteinExistence type="predicted"/>
<evidence type="ECO:0000256" key="1">
    <source>
        <dbReference type="SAM" id="Phobius"/>
    </source>
</evidence>
<organism evidence="2 3">
    <name type="scientific">Shewanella xiamenensis</name>
    <dbReference type="NCBI Taxonomy" id="332186"/>
    <lineage>
        <taxon>Bacteria</taxon>
        <taxon>Pseudomonadati</taxon>
        <taxon>Pseudomonadota</taxon>
        <taxon>Gammaproteobacteria</taxon>
        <taxon>Alteromonadales</taxon>
        <taxon>Shewanellaceae</taxon>
        <taxon>Shewanella</taxon>
    </lineage>
</organism>
<dbReference type="RefSeq" id="WP_037425681.1">
    <property type="nucleotide sequence ID" value="NZ_CP091833.1"/>
</dbReference>
<feature type="transmembrane region" description="Helical" evidence="1">
    <location>
        <begin position="47"/>
        <end position="69"/>
    </location>
</feature>
<keyword evidence="3" id="KW-1185">Reference proteome</keyword>
<keyword evidence="1" id="KW-0812">Transmembrane</keyword>
<evidence type="ECO:0000313" key="2">
    <source>
        <dbReference type="EMBL" id="MDI5831473.1"/>
    </source>
</evidence>
<sequence length="105" mass="12227">MTFPIKFTYDESVVLSLGAILWVEAIIGLYGIGSYLIDTSPNAHEGIILAAGMWFYSLFFQIPYAFFLYKYWYNTRPLVKQLTVISIPILWFLYFYPTYQGLNVV</sequence>
<comment type="caution">
    <text evidence="2">The sequence shown here is derived from an EMBL/GenBank/DDBJ whole genome shotgun (WGS) entry which is preliminary data.</text>
</comment>
<gene>
    <name evidence="2" type="ORF">ODY93_07845</name>
</gene>
<name>A0ABT6UAH1_9GAMM</name>
<feature type="transmembrane region" description="Helical" evidence="1">
    <location>
        <begin position="81"/>
        <end position="99"/>
    </location>
</feature>
<keyword evidence="1" id="KW-0472">Membrane</keyword>
<protein>
    <submittedName>
        <fullName evidence="2">Uncharacterized protein</fullName>
    </submittedName>
</protein>
<reference evidence="2 3" key="1">
    <citation type="submission" date="2022-09" db="EMBL/GenBank/DDBJ databases">
        <title>The outer-membrane cytochrome OmcA is essential for infection of Shewanella oneidensis by a zebrafish-associated bacteriophage.</title>
        <authorList>
            <person name="Grenfell A.W."/>
            <person name="Intile P."/>
            <person name="Mcfarlane J."/>
            <person name="Leung D."/>
            <person name="Abdalla K."/>
            <person name="Wold M."/>
            <person name="Kees E."/>
            <person name="Gralnick J."/>
        </authorList>
    </citation>
    <scope>NUCLEOTIDE SEQUENCE [LARGE SCALE GENOMIC DNA]</scope>
    <source>
        <strain evidence="2 3">NF-5</strain>
    </source>
</reference>